<dbReference type="InterPro" id="IPR003362">
    <property type="entry name" value="Bact_transf"/>
</dbReference>
<sequence length="464" mass="51000">MRSRLVALDLVLVSVAVACAFVLRFGQPTVAAASTLDYLWVSVALIVCWMVGLWGAQTYRAEYLALGSEEFRRVIRATFSVFGLFAIVSMVFKLDISRSFLAVAFPLGLCLLLVGRATARMLLNRQRGRGRFVDPVLVIGAPQEVRYVASRVGGHPAAGYRVAGVATGAEDADRFELSTGEIVPEVGAMDTALASAKRLGASGIIVAGQSRVDRDSLRQLSWSMEGSGISLALASRMTDVAGPRIHWRPIEGLPLMSVEMPRYSGVRFAAKRAFDLVASVIGLLILSPLMLLIALIIRLDSPGPVFFRQTRVGVNESFFQMVKFRSMVVDAEERLADLQDLNEGHGALFKLRDDPRITRVGAFLRKYSLDELPQLFNVVSGDMSLVGPRPPLPSEVESYEAHVKRRLNVKPGITGPWQVGGRSNLTWEETVRKDLYYVENWSLAGDILILIKTVRAVLMRDGAY</sequence>
<dbReference type="PANTHER" id="PTHR30576">
    <property type="entry name" value="COLANIC BIOSYNTHESIS UDP-GLUCOSE LIPID CARRIER TRANSFERASE"/>
    <property type="match status" value="1"/>
</dbReference>
<dbReference type="InterPro" id="IPR017475">
    <property type="entry name" value="EPS_sugar_tfrase"/>
</dbReference>
<keyword evidence="6 7" id="KW-0472">Membrane</keyword>
<evidence type="ECO:0000256" key="4">
    <source>
        <dbReference type="ARBA" id="ARBA00022692"/>
    </source>
</evidence>
<dbReference type="EMBL" id="JBHSWJ010000002">
    <property type="protein sequence ID" value="MFC6713189.1"/>
    <property type="molecule type" value="Genomic_DNA"/>
</dbReference>
<protein>
    <submittedName>
        <fullName evidence="9">Sugar transferase</fullName>
        <ecNumber evidence="9">2.7.8.-</ecNumber>
    </submittedName>
</protein>
<feature type="transmembrane region" description="Helical" evidence="7">
    <location>
        <begin position="77"/>
        <end position="94"/>
    </location>
</feature>
<dbReference type="Pfam" id="PF02397">
    <property type="entry name" value="Bac_transf"/>
    <property type="match status" value="1"/>
</dbReference>
<proteinExistence type="inferred from homology"/>
<dbReference type="Proteomes" id="UP001596356">
    <property type="component" value="Unassembled WGS sequence"/>
</dbReference>
<accession>A0ABW2AQF8</accession>
<evidence type="ECO:0000256" key="3">
    <source>
        <dbReference type="ARBA" id="ARBA00022679"/>
    </source>
</evidence>
<keyword evidence="4 7" id="KW-0812">Transmembrane</keyword>
<evidence type="ECO:0000256" key="2">
    <source>
        <dbReference type="ARBA" id="ARBA00006464"/>
    </source>
</evidence>
<feature type="transmembrane region" description="Helical" evidence="7">
    <location>
        <begin position="7"/>
        <end position="26"/>
    </location>
</feature>
<name>A0ABW2AQF8_9MICO</name>
<dbReference type="PANTHER" id="PTHR30576:SF10">
    <property type="entry name" value="SLL5057 PROTEIN"/>
    <property type="match status" value="1"/>
</dbReference>
<keyword evidence="10" id="KW-1185">Reference proteome</keyword>
<organism evidence="9 10">
    <name type="scientific">Branchiibius cervicis</name>
    <dbReference type="NCBI Taxonomy" id="908252"/>
    <lineage>
        <taxon>Bacteria</taxon>
        <taxon>Bacillati</taxon>
        <taxon>Actinomycetota</taxon>
        <taxon>Actinomycetes</taxon>
        <taxon>Micrococcales</taxon>
        <taxon>Dermacoccaceae</taxon>
        <taxon>Branchiibius</taxon>
    </lineage>
</organism>
<dbReference type="NCBIfam" id="TIGR03025">
    <property type="entry name" value="EPS_sugtrans"/>
    <property type="match status" value="1"/>
</dbReference>
<evidence type="ECO:0000256" key="1">
    <source>
        <dbReference type="ARBA" id="ARBA00004141"/>
    </source>
</evidence>
<gene>
    <name evidence="9" type="ORF">ACFQBT_04715</name>
</gene>
<dbReference type="GO" id="GO:0016740">
    <property type="term" value="F:transferase activity"/>
    <property type="evidence" value="ECO:0007669"/>
    <property type="project" value="UniProtKB-KW"/>
</dbReference>
<keyword evidence="5 7" id="KW-1133">Transmembrane helix</keyword>
<dbReference type="Pfam" id="PF13727">
    <property type="entry name" value="CoA_binding_3"/>
    <property type="match status" value="1"/>
</dbReference>
<evidence type="ECO:0000256" key="6">
    <source>
        <dbReference type="ARBA" id="ARBA00023136"/>
    </source>
</evidence>
<feature type="transmembrane region" description="Helical" evidence="7">
    <location>
        <begin position="38"/>
        <end position="56"/>
    </location>
</feature>
<comment type="similarity">
    <text evidence="2">Belongs to the bacterial sugar transferase family.</text>
</comment>
<evidence type="ECO:0000256" key="5">
    <source>
        <dbReference type="ARBA" id="ARBA00022989"/>
    </source>
</evidence>
<comment type="caution">
    <text evidence="9">The sequence shown here is derived from an EMBL/GenBank/DDBJ whole genome shotgun (WGS) entry which is preliminary data.</text>
</comment>
<feature type="transmembrane region" description="Helical" evidence="7">
    <location>
        <begin position="100"/>
        <end position="119"/>
    </location>
</feature>
<evidence type="ECO:0000313" key="10">
    <source>
        <dbReference type="Proteomes" id="UP001596356"/>
    </source>
</evidence>
<dbReference type="EC" id="2.7.8.-" evidence="9"/>
<feature type="domain" description="Bacterial sugar transferase" evidence="8">
    <location>
        <begin position="271"/>
        <end position="458"/>
    </location>
</feature>
<keyword evidence="3 9" id="KW-0808">Transferase</keyword>
<feature type="transmembrane region" description="Helical" evidence="7">
    <location>
        <begin position="276"/>
        <end position="297"/>
    </location>
</feature>
<evidence type="ECO:0000256" key="7">
    <source>
        <dbReference type="SAM" id="Phobius"/>
    </source>
</evidence>
<dbReference type="RefSeq" id="WP_377820771.1">
    <property type="nucleotide sequence ID" value="NZ_JBHSWJ010000002.1"/>
</dbReference>
<reference evidence="10" key="1">
    <citation type="journal article" date="2019" name="Int. J. Syst. Evol. Microbiol.">
        <title>The Global Catalogue of Microorganisms (GCM) 10K type strain sequencing project: providing services to taxonomists for standard genome sequencing and annotation.</title>
        <authorList>
            <consortium name="The Broad Institute Genomics Platform"/>
            <consortium name="The Broad Institute Genome Sequencing Center for Infectious Disease"/>
            <person name="Wu L."/>
            <person name="Ma J."/>
        </authorList>
    </citation>
    <scope>NUCLEOTIDE SEQUENCE [LARGE SCALE GENOMIC DNA]</scope>
    <source>
        <strain evidence="10">NBRC 106593</strain>
    </source>
</reference>
<evidence type="ECO:0000313" key="9">
    <source>
        <dbReference type="EMBL" id="MFC6713189.1"/>
    </source>
</evidence>
<comment type="subcellular location">
    <subcellularLocation>
        <location evidence="1">Membrane</location>
        <topology evidence="1">Multi-pass membrane protein</topology>
    </subcellularLocation>
</comment>
<evidence type="ECO:0000259" key="8">
    <source>
        <dbReference type="Pfam" id="PF02397"/>
    </source>
</evidence>